<keyword evidence="8" id="KW-1185">Reference proteome</keyword>
<organism evidence="7 8">
    <name type="scientific">Acidovorax facilis</name>
    <dbReference type="NCBI Taxonomy" id="12917"/>
    <lineage>
        <taxon>Bacteria</taxon>
        <taxon>Pseudomonadati</taxon>
        <taxon>Pseudomonadota</taxon>
        <taxon>Betaproteobacteria</taxon>
        <taxon>Burkholderiales</taxon>
        <taxon>Comamonadaceae</taxon>
        <taxon>Acidovorax</taxon>
    </lineage>
</organism>
<keyword evidence="4 6" id="KW-0472">Membrane</keyword>
<feature type="transmembrane region" description="Helical" evidence="6">
    <location>
        <begin position="164"/>
        <end position="184"/>
    </location>
</feature>
<gene>
    <name evidence="7" type="ORF">ACFOW3_09950</name>
</gene>
<sequence length="316" mass="33589">MLAGMGLLLDSFWRAAAYCLRPRVMALSVLPLLLMVALALGLGYFYWDGAVQGMRALLDASPLLASFWNWLQGWGLGDVTSVVAPLMVVLAVAPALVVVSLLVVAVLMTPALVALVADRRFPVLERKKGGSFIASVVWSVSSTVLALIALVVSVPLWLVPPLVLILPPLIWGWLTYRVMVFDALADHASKEERQEIFRRHRSSLLGIGILTGYLGAAPSIVWASGVVFAAAFFILVPLAIWIYTLVFAFSSLWFTHYCLAALERLRAEGAGGTPVEGFTPKAADAGEPAHSALPPAASPTAVLSAPPSPANGTPAP</sequence>
<feature type="compositionally biased region" description="Low complexity" evidence="5">
    <location>
        <begin position="288"/>
        <end position="305"/>
    </location>
</feature>
<feature type="transmembrane region" description="Helical" evidence="6">
    <location>
        <begin position="204"/>
        <end position="234"/>
    </location>
</feature>
<proteinExistence type="predicted"/>
<evidence type="ECO:0000313" key="7">
    <source>
        <dbReference type="EMBL" id="MFC3934949.1"/>
    </source>
</evidence>
<name>A0ABV8D904_9BURK</name>
<reference evidence="8" key="1">
    <citation type="journal article" date="2019" name="Int. J. Syst. Evol. Microbiol.">
        <title>The Global Catalogue of Microorganisms (GCM) 10K type strain sequencing project: providing services to taxonomists for standard genome sequencing and annotation.</title>
        <authorList>
            <consortium name="The Broad Institute Genomics Platform"/>
            <consortium name="The Broad Institute Genome Sequencing Center for Infectious Disease"/>
            <person name="Wu L."/>
            <person name="Ma J."/>
        </authorList>
    </citation>
    <scope>NUCLEOTIDE SEQUENCE [LARGE SCALE GENOMIC DNA]</scope>
    <source>
        <strain evidence="8">CCUG 2113</strain>
    </source>
</reference>
<keyword evidence="2 6" id="KW-0812">Transmembrane</keyword>
<dbReference type="InterPro" id="IPR059112">
    <property type="entry name" value="CysZ/EI24"/>
</dbReference>
<evidence type="ECO:0000256" key="6">
    <source>
        <dbReference type="SAM" id="Phobius"/>
    </source>
</evidence>
<evidence type="ECO:0000256" key="2">
    <source>
        <dbReference type="ARBA" id="ARBA00022692"/>
    </source>
</evidence>
<feature type="transmembrane region" description="Helical" evidence="6">
    <location>
        <begin position="136"/>
        <end position="158"/>
    </location>
</feature>
<comment type="caution">
    <text evidence="7">The sequence shown here is derived from an EMBL/GenBank/DDBJ whole genome shotgun (WGS) entry which is preliminary data.</text>
</comment>
<comment type="subcellular location">
    <subcellularLocation>
        <location evidence="1">Membrane</location>
        <topology evidence="1">Multi-pass membrane protein</topology>
    </subcellularLocation>
</comment>
<feature type="transmembrane region" description="Helical" evidence="6">
    <location>
        <begin position="83"/>
        <end position="116"/>
    </location>
</feature>
<accession>A0ABV8D904</accession>
<evidence type="ECO:0000256" key="1">
    <source>
        <dbReference type="ARBA" id="ARBA00004141"/>
    </source>
</evidence>
<evidence type="ECO:0000313" key="8">
    <source>
        <dbReference type="Proteomes" id="UP001595693"/>
    </source>
</evidence>
<evidence type="ECO:0000256" key="4">
    <source>
        <dbReference type="ARBA" id="ARBA00023136"/>
    </source>
</evidence>
<evidence type="ECO:0000256" key="5">
    <source>
        <dbReference type="SAM" id="MobiDB-lite"/>
    </source>
</evidence>
<protein>
    <submittedName>
        <fullName evidence="7">EI24 domain-containing protein</fullName>
    </submittedName>
</protein>
<keyword evidence="3 6" id="KW-1133">Transmembrane helix</keyword>
<feature type="transmembrane region" description="Helical" evidence="6">
    <location>
        <begin position="27"/>
        <end position="47"/>
    </location>
</feature>
<dbReference type="RefSeq" id="WP_369801337.1">
    <property type="nucleotide sequence ID" value="NZ_JAMXAX010000003.1"/>
</dbReference>
<dbReference type="Pfam" id="PF07264">
    <property type="entry name" value="EI24"/>
    <property type="match status" value="1"/>
</dbReference>
<dbReference type="Proteomes" id="UP001595693">
    <property type="component" value="Unassembled WGS sequence"/>
</dbReference>
<dbReference type="EMBL" id="JBHSAJ010000026">
    <property type="protein sequence ID" value="MFC3934949.1"/>
    <property type="molecule type" value="Genomic_DNA"/>
</dbReference>
<evidence type="ECO:0000256" key="3">
    <source>
        <dbReference type="ARBA" id="ARBA00022989"/>
    </source>
</evidence>
<feature type="region of interest" description="Disordered" evidence="5">
    <location>
        <begin position="276"/>
        <end position="316"/>
    </location>
</feature>